<comment type="caution">
    <text evidence="1">The sequence shown here is derived from an EMBL/GenBank/DDBJ whole genome shotgun (WGS) entry which is preliminary data.</text>
</comment>
<sequence>MKIAVHNNTVINSKLEIEILEGNCCVYPGKITILYNITRFDKGLNKYNLNRF</sequence>
<reference evidence="1" key="1">
    <citation type="journal article" date="2014" name="Front. Microbiol.">
        <title>High frequency of phylogenetically diverse reductive dehalogenase-homologous genes in deep subseafloor sedimentary metagenomes.</title>
        <authorList>
            <person name="Kawai M."/>
            <person name="Futagami T."/>
            <person name="Toyoda A."/>
            <person name="Takaki Y."/>
            <person name="Nishi S."/>
            <person name="Hori S."/>
            <person name="Arai W."/>
            <person name="Tsubouchi T."/>
            <person name="Morono Y."/>
            <person name="Uchiyama I."/>
            <person name="Ito T."/>
            <person name="Fujiyama A."/>
            <person name="Inagaki F."/>
            <person name="Takami H."/>
        </authorList>
    </citation>
    <scope>NUCLEOTIDE SEQUENCE</scope>
    <source>
        <strain evidence="1">Expedition CK06-06</strain>
    </source>
</reference>
<proteinExistence type="predicted"/>
<dbReference type="AlphaFoldDB" id="X0U010"/>
<dbReference type="EMBL" id="BARS01011068">
    <property type="protein sequence ID" value="GAF99148.1"/>
    <property type="molecule type" value="Genomic_DNA"/>
</dbReference>
<gene>
    <name evidence="1" type="ORF">S01H1_20275</name>
</gene>
<protein>
    <submittedName>
        <fullName evidence="1">Uncharacterized protein</fullName>
    </submittedName>
</protein>
<accession>X0U010</accession>
<name>X0U010_9ZZZZ</name>
<organism evidence="1">
    <name type="scientific">marine sediment metagenome</name>
    <dbReference type="NCBI Taxonomy" id="412755"/>
    <lineage>
        <taxon>unclassified sequences</taxon>
        <taxon>metagenomes</taxon>
        <taxon>ecological metagenomes</taxon>
    </lineage>
</organism>
<evidence type="ECO:0000313" key="1">
    <source>
        <dbReference type="EMBL" id="GAF99148.1"/>
    </source>
</evidence>